<proteinExistence type="predicted"/>
<organism evidence="1 2">
    <name type="scientific">Romanomermis culicivorax</name>
    <name type="common">Nematode worm</name>
    <dbReference type="NCBI Taxonomy" id="13658"/>
    <lineage>
        <taxon>Eukaryota</taxon>
        <taxon>Metazoa</taxon>
        <taxon>Ecdysozoa</taxon>
        <taxon>Nematoda</taxon>
        <taxon>Enoplea</taxon>
        <taxon>Dorylaimia</taxon>
        <taxon>Mermithida</taxon>
        <taxon>Mermithoidea</taxon>
        <taxon>Mermithidae</taxon>
        <taxon>Romanomermis</taxon>
    </lineage>
</organism>
<reference evidence="2" key="1">
    <citation type="submission" date="2022-11" db="UniProtKB">
        <authorList>
            <consortium name="WormBaseParasite"/>
        </authorList>
    </citation>
    <scope>IDENTIFICATION</scope>
</reference>
<name>A0A915J0S8_ROMCU</name>
<accession>A0A915J0S8</accession>
<protein>
    <submittedName>
        <fullName evidence="2">F-box domain-containing protein</fullName>
    </submittedName>
</protein>
<dbReference type="Proteomes" id="UP000887565">
    <property type="component" value="Unplaced"/>
</dbReference>
<dbReference type="AlphaFoldDB" id="A0A915J0S8"/>
<dbReference type="SUPFAM" id="SSF52047">
    <property type="entry name" value="RNI-like"/>
    <property type="match status" value="1"/>
</dbReference>
<evidence type="ECO:0000313" key="1">
    <source>
        <dbReference type="Proteomes" id="UP000887565"/>
    </source>
</evidence>
<keyword evidence="1" id="KW-1185">Reference proteome</keyword>
<evidence type="ECO:0000313" key="2">
    <source>
        <dbReference type="WBParaSite" id="nRc.2.0.1.t20066-RA"/>
    </source>
</evidence>
<sequence>SYLGKVPVPVPPWYWRWYWYLGTDAGTSTRHITNFHGTSTSTGANTMVLSLEILRPVYAETALYKNLNKILYGIKIICPIQKTLNNHLNHTLREAPDSFNIHIFLNMESIEVVNLIAKYLDFTQLCIAQRINTTFNFCITIELRSLKCIDFNRLFTDECYYGQVFDKIYVYCPNLCKFHHFLSDWDHWNFDQSRVLHILRNFSRLDIGPDFVRKFGLGAALTLIEQAANLQQLFLELFQHYVDNIHICQSLTKLVITSGFQQGLPPLWINLPLLCTNLRALNIKIGVPLKPEQVAQLYELLDVNRNLEELKVGHLQADDLLARKLINLRHFNYRQIKLEDAQMIASLRDLNFWQLSHDGWTNTSTLTMVCSSSLEGLSLYIGMDVIDWIDIVVNNCPNLKYLCTNRITGEKMRRLGFTPEHSSKIT</sequence>
<dbReference type="WBParaSite" id="nRc.2.0.1.t20066-RA">
    <property type="protein sequence ID" value="nRc.2.0.1.t20066-RA"/>
    <property type="gene ID" value="nRc.2.0.1.g20066"/>
</dbReference>